<protein>
    <submittedName>
        <fullName evidence="1">Uncharacterized protein</fullName>
    </submittedName>
</protein>
<keyword evidence="2" id="KW-1185">Reference proteome</keyword>
<proteinExistence type="predicted"/>
<name>A0AAP0M1H2_9ROSI</name>
<organism evidence="1 2">
    <name type="scientific">Citrus x changshan-huyou</name>
    <dbReference type="NCBI Taxonomy" id="2935761"/>
    <lineage>
        <taxon>Eukaryota</taxon>
        <taxon>Viridiplantae</taxon>
        <taxon>Streptophyta</taxon>
        <taxon>Embryophyta</taxon>
        <taxon>Tracheophyta</taxon>
        <taxon>Spermatophyta</taxon>
        <taxon>Magnoliopsida</taxon>
        <taxon>eudicotyledons</taxon>
        <taxon>Gunneridae</taxon>
        <taxon>Pentapetalae</taxon>
        <taxon>rosids</taxon>
        <taxon>malvids</taxon>
        <taxon>Sapindales</taxon>
        <taxon>Rutaceae</taxon>
        <taxon>Aurantioideae</taxon>
        <taxon>Citrus</taxon>
    </lineage>
</organism>
<comment type="caution">
    <text evidence="1">The sequence shown here is derived from an EMBL/GenBank/DDBJ whole genome shotgun (WGS) entry which is preliminary data.</text>
</comment>
<gene>
    <name evidence="1" type="ORF">WN944_003480</name>
</gene>
<dbReference type="EMBL" id="JBCGBO010000006">
    <property type="protein sequence ID" value="KAK9192787.1"/>
    <property type="molecule type" value="Genomic_DNA"/>
</dbReference>
<evidence type="ECO:0000313" key="1">
    <source>
        <dbReference type="EMBL" id="KAK9192787.1"/>
    </source>
</evidence>
<evidence type="ECO:0000313" key="2">
    <source>
        <dbReference type="Proteomes" id="UP001428341"/>
    </source>
</evidence>
<sequence>MVFAGSSINNRQAIQHSWKLPCLNYKFNFMNRGLYKTSVITQVRKLRDYPKKKPKKGKKKSTITYMPITLEKPTVELVNVTQDMKSFKAYDKLCIKHINELHIGTRMRKAAEAEKEEK</sequence>
<dbReference type="Gene3D" id="1.20.5.110">
    <property type="match status" value="1"/>
</dbReference>
<accession>A0AAP0M1H2</accession>
<reference evidence="1 2" key="1">
    <citation type="submission" date="2024-05" db="EMBL/GenBank/DDBJ databases">
        <title>Haplotype-resolved chromosome-level genome assembly of Huyou (Citrus changshanensis).</title>
        <authorList>
            <person name="Miao C."/>
            <person name="Chen W."/>
            <person name="Wu Y."/>
            <person name="Wang L."/>
            <person name="Zhao S."/>
            <person name="Grierson D."/>
            <person name="Xu C."/>
            <person name="Chen K."/>
        </authorList>
    </citation>
    <scope>NUCLEOTIDE SEQUENCE [LARGE SCALE GENOMIC DNA]</scope>
    <source>
        <strain evidence="1">01-14</strain>
        <tissue evidence="1">Leaf</tissue>
    </source>
</reference>
<dbReference type="Proteomes" id="UP001428341">
    <property type="component" value="Unassembled WGS sequence"/>
</dbReference>
<dbReference type="AlphaFoldDB" id="A0AAP0M1H2"/>